<dbReference type="Proteomes" id="UP001152797">
    <property type="component" value="Unassembled WGS sequence"/>
</dbReference>
<reference evidence="1" key="1">
    <citation type="submission" date="2022-10" db="EMBL/GenBank/DDBJ databases">
        <authorList>
            <person name="Chen Y."/>
            <person name="Dougan E. K."/>
            <person name="Chan C."/>
            <person name="Rhodes N."/>
            <person name="Thang M."/>
        </authorList>
    </citation>
    <scope>NUCLEOTIDE SEQUENCE</scope>
</reference>
<evidence type="ECO:0000313" key="3">
    <source>
        <dbReference type="Proteomes" id="UP001152797"/>
    </source>
</evidence>
<proteinExistence type="predicted"/>
<evidence type="ECO:0000313" key="1">
    <source>
        <dbReference type="EMBL" id="CAI4001153.1"/>
    </source>
</evidence>
<dbReference type="EMBL" id="CAMXCT010002891">
    <property type="protein sequence ID" value="CAI4001153.1"/>
    <property type="molecule type" value="Genomic_DNA"/>
</dbReference>
<dbReference type="EMBL" id="CAMXCT030002891">
    <property type="protein sequence ID" value="CAL4788465.1"/>
    <property type="molecule type" value="Genomic_DNA"/>
</dbReference>
<protein>
    <submittedName>
        <fullName evidence="1">Uncharacterized protein</fullName>
    </submittedName>
</protein>
<dbReference type="AlphaFoldDB" id="A0A9P1D2A7"/>
<sequence length="638" mass="72714">MKGYFPGCVYESKWGKVRKIQKWDVFVATAPTVCSKCKELPNAFRRILKLGKLKSFPSATSVSNSAEQVHLPVPLQAAVEDLVTERLDLGEEVSMSYVKNVLDQGIAVWNQVVESMTPQLQETCLAFLKQNDEALARLNCEEMEAQVRSYVRTQSLEKGYHPRLVANFDQVSLMRYLEFLAEEVRCRRAQLNLSWSDKALVLMDQAGAHMSKAFETVQKKWSIANNIVPRSWSGAITMWPLYPGGLGPVVGPMTDGIWYCSKTQLAQWLFDGDEEAVNERLQRCRRSMAEVLELQEIPEVEQDTDELKHMRIHKLVGEMSVWWALEDTNDQTFFHLPRWMSTVVELRVCKFVTEHQKWQEVLGQRAWMGRDLTRSQQERYNIFKADLSQKLVFNQKTKKFVGDAATLRKNAKQCISLTLRLSDDPSLLQIVSGKGEVFRLVMLQKTAGDSQDNLPDVLNHPAELGDVPEKCHREEHREQDEDENESLQMSEAQIRELDEDRQKMEAEDDEGGSDGEEIELLADSDEDVADFGLPTHVVKVKNFCNRAAWIELGDLTELPRHVTGCSIAYHSTSRQWQGHYRGSREPMSASWGGVTNRSEKEAILKAIKGVLRAHVHAHPKDKVWGKQLEKVEAAEASL</sequence>
<keyword evidence="3" id="KW-1185">Reference proteome</keyword>
<evidence type="ECO:0000313" key="2">
    <source>
        <dbReference type="EMBL" id="CAL4788465.1"/>
    </source>
</evidence>
<dbReference type="EMBL" id="CAMXCT020002891">
    <property type="protein sequence ID" value="CAL1154528.1"/>
    <property type="molecule type" value="Genomic_DNA"/>
</dbReference>
<organism evidence="1">
    <name type="scientific">Cladocopium goreaui</name>
    <dbReference type="NCBI Taxonomy" id="2562237"/>
    <lineage>
        <taxon>Eukaryota</taxon>
        <taxon>Sar</taxon>
        <taxon>Alveolata</taxon>
        <taxon>Dinophyceae</taxon>
        <taxon>Suessiales</taxon>
        <taxon>Symbiodiniaceae</taxon>
        <taxon>Cladocopium</taxon>
    </lineage>
</organism>
<reference evidence="2 3" key="2">
    <citation type="submission" date="2024-05" db="EMBL/GenBank/DDBJ databases">
        <authorList>
            <person name="Chen Y."/>
            <person name="Shah S."/>
            <person name="Dougan E. K."/>
            <person name="Thang M."/>
            <person name="Chan C."/>
        </authorList>
    </citation>
    <scope>NUCLEOTIDE SEQUENCE [LARGE SCALE GENOMIC DNA]</scope>
</reference>
<name>A0A9P1D2A7_9DINO</name>
<gene>
    <name evidence="1" type="ORF">C1SCF055_LOCUS27225</name>
</gene>
<accession>A0A9P1D2A7</accession>
<comment type="caution">
    <text evidence="1">The sequence shown here is derived from an EMBL/GenBank/DDBJ whole genome shotgun (WGS) entry which is preliminary data.</text>
</comment>